<keyword evidence="1" id="KW-0472">Membrane</keyword>
<protein>
    <submittedName>
        <fullName evidence="2">Uncharacterized protein</fullName>
    </submittedName>
</protein>
<keyword evidence="1" id="KW-0812">Transmembrane</keyword>
<dbReference type="AlphaFoldDB" id="A0A2P2PGI8"/>
<organism evidence="2">
    <name type="scientific">Rhizophora mucronata</name>
    <name type="common">Asiatic mangrove</name>
    <dbReference type="NCBI Taxonomy" id="61149"/>
    <lineage>
        <taxon>Eukaryota</taxon>
        <taxon>Viridiplantae</taxon>
        <taxon>Streptophyta</taxon>
        <taxon>Embryophyta</taxon>
        <taxon>Tracheophyta</taxon>
        <taxon>Spermatophyta</taxon>
        <taxon>Magnoliopsida</taxon>
        <taxon>eudicotyledons</taxon>
        <taxon>Gunneridae</taxon>
        <taxon>Pentapetalae</taxon>
        <taxon>rosids</taxon>
        <taxon>fabids</taxon>
        <taxon>Malpighiales</taxon>
        <taxon>Rhizophoraceae</taxon>
        <taxon>Rhizophora</taxon>
    </lineage>
</organism>
<keyword evidence="1" id="KW-1133">Transmembrane helix</keyword>
<name>A0A2P2PGI8_RHIMU</name>
<dbReference type="EMBL" id="GGEC01073341">
    <property type="protein sequence ID" value="MBX53825.1"/>
    <property type="molecule type" value="Transcribed_RNA"/>
</dbReference>
<reference evidence="2" key="1">
    <citation type="submission" date="2018-02" db="EMBL/GenBank/DDBJ databases">
        <title>Rhizophora mucronata_Transcriptome.</title>
        <authorList>
            <person name="Meera S.P."/>
            <person name="Sreeshan A."/>
            <person name="Augustine A."/>
        </authorList>
    </citation>
    <scope>NUCLEOTIDE SEQUENCE</scope>
    <source>
        <tissue evidence="2">Leaf</tissue>
    </source>
</reference>
<sequence length="85" mass="9933">MFFYSLKKFYFFPKSFKLGVDRFGWLLGNLFVWLERTCGVVSDWIGYILSSFHWFGIWGLVSGIECFCSFFYLIGLTLCGAKLNP</sequence>
<evidence type="ECO:0000313" key="2">
    <source>
        <dbReference type="EMBL" id="MBX53825.1"/>
    </source>
</evidence>
<proteinExistence type="predicted"/>
<accession>A0A2P2PGI8</accession>
<evidence type="ECO:0000256" key="1">
    <source>
        <dbReference type="SAM" id="Phobius"/>
    </source>
</evidence>
<feature type="transmembrane region" description="Helical" evidence="1">
    <location>
        <begin position="55"/>
        <end position="79"/>
    </location>
</feature>